<dbReference type="OrthoDB" id="3766406at2759"/>
<evidence type="ECO:0008006" key="3">
    <source>
        <dbReference type="Google" id="ProtNLM"/>
    </source>
</evidence>
<evidence type="ECO:0000313" key="2">
    <source>
        <dbReference type="Proteomes" id="UP000754883"/>
    </source>
</evidence>
<proteinExistence type="predicted"/>
<dbReference type="EMBL" id="CABFNO020001328">
    <property type="protein sequence ID" value="CAG9981851.1"/>
    <property type="molecule type" value="Genomic_DNA"/>
</dbReference>
<reference evidence="1" key="1">
    <citation type="submission" date="2021-10" db="EMBL/GenBank/DDBJ databases">
        <authorList>
            <person name="Piombo E."/>
        </authorList>
    </citation>
    <scope>NUCLEOTIDE SEQUENCE</scope>
</reference>
<keyword evidence="2" id="KW-1185">Reference proteome</keyword>
<dbReference type="AlphaFoldDB" id="A0A9N9UAS5"/>
<protein>
    <recommendedName>
        <fullName evidence="3">F-box domain-containing protein</fullName>
    </recommendedName>
</protein>
<dbReference type="Proteomes" id="UP000754883">
    <property type="component" value="Unassembled WGS sequence"/>
</dbReference>
<evidence type="ECO:0000313" key="1">
    <source>
        <dbReference type="EMBL" id="CAG9981851.1"/>
    </source>
</evidence>
<gene>
    <name evidence="1" type="ORF">CBYS24578_00009415</name>
</gene>
<accession>A0A9N9UAS5</accession>
<sequence>MGQCCSSPRSRGEVLGKDPPVEVEVESQYLTLHPSVENDSPLLNLPVELYQQVSSKLDECSAASLALASRASYHLREPQALASVSNSQPARSEFLQLLERDPNVGDRLFFCDMCTKLHPFQDHWGPDKSWGEFMSISRFGNYKHHTIGLNLLGTSVDINWYHARLAMNRHLHGSPCGIGIGNLSMTTRPQIAGSRKSVHTTRARIVDDKLIVRIHHVLTPVWPDVPAETFRQDVLSWTLYVCPHTAVGSCFALRPASLPELEPRDDGRGMVFRPCRDSVSSCKRCNSDFSVTIEGGDDASGRSSGGYRITVISYHMVGACRSPWDKDCVSLFDCYSSHLRNLRRHPRGSVIKKWCSLSK</sequence>
<comment type="caution">
    <text evidence="1">The sequence shown here is derived from an EMBL/GenBank/DDBJ whole genome shotgun (WGS) entry which is preliminary data.</text>
</comment>
<organism evidence="1 2">
    <name type="scientific">Clonostachys byssicola</name>
    <dbReference type="NCBI Taxonomy" id="160290"/>
    <lineage>
        <taxon>Eukaryota</taxon>
        <taxon>Fungi</taxon>
        <taxon>Dikarya</taxon>
        <taxon>Ascomycota</taxon>
        <taxon>Pezizomycotina</taxon>
        <taxon>Sordariomycetes</taxon>
        <taxon>Hypocreomycetidae</taxon>
        <taxon>Hypocreales</taxon>
        <taxon>Bionectriaceae</taxon>
        <taxon>Clonostachys</taxon>
    </lineage>
</organism>
<name>A0A9N9UAS5_9HYPO</name>